<sequence length="326" mass="34254">VIESRRWISLLLCFVLVLPVGRQASAQVVDYTEAPDWPNPATTAAGTPAAWNFGQVSAVATSADGYVVVLHRGAQPIMLFDGGGGFVGAWGDGLFSNGKIIIIAPADREAGQSGYTAVYGAAGCHACGAHSVRVDPDGNIWVVDAPGHVVYKTSPQGRVLMELGSRGVAGMSRNTFNLPTDVAFGPNGDVYVSDGYGNARVVKYTAGGQYALEWGSRGTGPGEFGLPHNLVVDAEGRVYVADRDNRRVQVFAPDGEFLAEWPNIGAVSALFMTEEQQIWTGGTLRNLEGVALARLPGGDGGHGMTTTDAGDVFVAQLAGRIQKFVE</sequence>
<proteinExistence type="predicted"/>
<dbReference type="PROSITE" id="PS51125">
    <property type="entry name" value="NHL"/>
    <property type="match status" value="2"/>
</dbReference>
<dbReference type="InterPro" id="IPR011042">
    <property type="entry name" value="6-blade_b-propeller_TolB-like"/>
</dbReference>
<dbReference type="EMBL" id="UINC01003857">
    <property type="protein sequence ID" value="SVA09829.1"/>
    <property type="molecule type" value="Genomic_DNA"/>
</dbReference>
<dbReference type="CDD" id="cd14958">
    <property type="entry name" value="NHL_PAL_like"/>
    <property type="match status" value="1"/>
</dbReference>
<keyword evidence="2" id="KW-0677">Repeat</keyword>
<evidence type="ECO:0008006" key="5">
    <source>
        <dbReference type="Google" id="ProtNLM"/>
    </source>
</evidence>
<name>A0A381T248_9ZZZZ</name>
<dbReference type="AlphaFoldDB" id="A0A381T248"/>
<dbReference type="Gene3D" id="2.120.10.30">
    <property type="entry name" value="TolB, C-terminal domain"/>
    <property type="match status" value="1"/>
</dbReference>
<dbReference type="SUPFAM" id="SSF63829">
    <property type="entry name" value="Calcium-dependent phosphotriesterase"/>
    <property type="match status" value="1"/>
</dbReference>
<keyword evidence="1" id="KW-0732">Signal</keyword>
<reference evidence="4" key="1">
    <citation type="submission" date="2018-05" db="EMBL/GenBank/DDBJ databases">
        <authorList>
            <person name="Lanie J.A."/>
            <person name="Ng W.-L."/>
            <person name="Kazmierczak K.M."/>
            <person name="Andrzejewski T.M."/>
            <person name="Davidsen T.M."/>
            <person name="Wayne K.J."/>
            <person name="Tettelin H."/>
            <person name="Glass J.I."/>
            <person name="Rusch D."/>
            <person name="Podicherti R."/>
            <person name="Tsui H.-C.T."/>
            <person name="Winkler M.E."/>
        </authorList>
    </citation>
    <scope>NUCLEOTIDE SEQUENCE</scope>
</reference>
<feature type="non-terminal residue" evidence="4">
    <location>
        <position position="1"/>
    </location>
</feature>
<dbReference type="InterPro" id="IPR001258">
    <property type="entry name" value="NHL_repeat"/>
</dbReference>
<organism evidence="4">
    <name type="scientific">marine metagenome</name>
    <dbReference type="NCBI Taxonomy" id="408172"/>
    <lineage>
        <taxon>unclassified sequences</taxon>
        <taxon>metagenomes</taxon>
        <taxon>ecological metagenomes</taxon>
    </lineage>
</organism>
<evidence type="ECO:0000256" key="2">
    <source>
        <dbReference type="ARBA" id="ARBA00022737"/>
    </source>
</evidence>
<dbReference type="Pfam" id="PF01436">
    <property type="entry name" value="NHL"/>
    <property type="match status" value="2"/>
</dbReference>
<dbReference type="PANTHER" id="PTHR10680:SF38">
    <property type="entry name" value="BLL1368 PROTEIN"/>
    <property type="match status" value="1"/>
</dbReference>
<evidence type="ECO:0000313" key="4">
    <source>
        <dbReference type="EMBL" id="SVA09829.1"/>
    </source>
</evidence>
<dbReference type="PANTHER" id="PTHR10680">
    <property type="entry name" value="PEPTIDYL-GLYCINE ALPHA-AMIDATING MONOOXYGENASE"/>
    <property type="match status" value="1"/>
</dbReference>
<protein>
    <recommendedName>
        <fullName evidence="5">SMP-30/Gluconolactonase/LRE-like region domain-containing protein</fullName>
    </recommendedName>
</protein>
<evidence type="ECO:0000256" key="1">
    <source>
        <dbReference type="ARBA" id="ARBA00022729"/>
    </source>
</evidence>
<keyword evidence="3" id="KW-0325">Glycoprotein</keyword>
<accession>A0A381T248</accession>
<gene>
    <name evidence="4" type="ORF">METZ01_LOCUS62683</name>
</gene>
<evidence type="ECO:0000256" key="3">
    <source>
        <dbReference type="ARBA" id="ARBA00023180"/>
    </source>
</evidence>